<dbReference type="SUPFAM" id="SSF47616">
    <property type="entry name" value="GST C-terminal domain-like"/>
    <property type="match status" value="1"/>
</dbReference>
<dbReference type="PROSITE" id="PS50405">
    <property type="entry name" value="GST_CTER"/>
    <property type="match status" value="1"/>
</dbReference>
<dbReference type="Gene3D" id="3.40.30.10">
    <property type="entry name" value="Glutaredoxin"/>
    <property type="match status" value="1"/>
</dbReference>
<feature type="domain" description="GST C-terminal" evidence="7">
    <location>
        <begin position="83"/>
        <end position="207"/>
    </location>
</feature>
<dbReference type="PANTHER" id="PTHR11571:SF224">
    <property type="entry name" value="HEMATOPOIETIC PROSTAGLANDIN D SYNTHASE"/>
    <property type="match status" value="1"/>
</dbReference>
<evidence type="ECO:0000256" key="1">
    <source>
        <dbReference type="ARBA" id="ARBA00012452"/>
    </source>
</evidence>
<dbReference type="WBParaSite" id="ACRNAN_scaffold427.g20236.t1">
    <property type="protein sequence ID" value="ACRNAN_scaffold427.g20236.t1"/>
    <property type="gene ID" value="ACRNAN_scaffold427.g20236"/>
</dbReference>
<dbReference type="InterPro" id="IPR004045">
    <property type="entry name" value="Glutathione_S-Trfase_N"/>
</dbReference>
<keyword evidence="2" id="KW-0808">Transferase</keyword>
<accession>A0A914DV08</accession>
<dbReference type="InterPro" id="IPR036282">
    <property type="entry name" value="Glutathione-S-Trfase_C_sf"/>
</dbReference>
<dbReference type="InterPro" id="IPR010987">
    <property type="entry name" value="Glutathione-S-Trfase_C-like"/>
</dbReference>
<evidence type="ECO:0000256" key="5">
    <source>
        <dbReference type="ARBA" id="ARBA00078118"/>
    </source>
</evidence>
<comment type="catalytic activity">
    <reaction evidence="4">
        <text>RX + glutathione = an S-substituted glutathione + a halide anion + H(+)</text>
        <dbReference type="Rhea" id="RHEA:16437"/>
        <dbReference type="ChEBI" id="CHEBI:15378"/>
        <dbReference type="ChEBI" id="CHEBI:16042"/>
        <dbReference type="ChEBI" id="CHEBI:17792"/>
        <dbReference type="ChEBI" id="CHEBI:57925"/>
        <dbReference type="ChEBI" id="CHEBI:90779"/>
        <dbReference type="EC" id="2.5.1.18"/>
    </reaction>
</comment>
<dbReference type="SFLD" id="SFLDS00019">
    <property type="entry name" value="Glutathione_Transferase_(cytos"/>
    <property type="match status" value="1"/>
</dbReference>
<sequence length="207" mass="23642">MAPPKVKLTYFAARGWAEASRMILHYSGVPFEDKRVTMEEWPSFKASTPFGKMPVLEYNGQTLPESQAIARFLARKYGLAGKDDWEQAQVDSVADLYKDFGQKIRAYFNVAMGRGEGDKDALLKEFMEAFEEQMGHVENFLKTAKNGFLMPSGLTWIDFLAAELHDTLGNVIPDLYKNHHEIVKHSEKVHSLPQLQEYLQNRPKTIN</sequence>
<reference evidence="9" key="1">
    <citation type="submission" date="2022-11" db="UniProtKB">
        <authorList>
            <consortium name="WormBaseParasite"/>
        </authorList>
    </citation>
    <scope>IDENTIFICATION</scope>
</reference>
<protein>
    <recommendedName>
        <fullName evidence="1">glutathione transferase</fullName>
        <ecNumber evidence="1">2.5.1.18</ecNumber>
    </recommendedName>
    <alternativeName>
        <fullName evidence="5">GST class-sigma</fullName>
    </alternativeName>
</protein>
<evidence type="ECO:0000313" key="9">
    <source>
        <dbReference type="WBParaSite" id="ACRNAN_scaffold427.g20236.t1"/>
    </source>
</evidence>
<dbReference type="EC" id="2.5.1.18" evidence="1"/>
<dbReference type="PROSITE" id="PS50404">
    <property type="entry name" value="GST_NTER"/>
    <property type="match status" value="1"/>
</dbReference>
<dbReference type="SUPFAM" id="SSF52833">
    <property type="entry name" value="Thioredoxin-like"/>
    <property type="match status" value="1"/>
</dbReference>
<dbReference type="InterPro" id="IPR036249">
    <property type="entry name" value="Thioredoxin-like_sf"/>
</dbReference>
<dbReference type="InterPro" id="IPR050213">
    <property type="entry name" value="GST_superfamily"/>
</dbReference>
<evidence type="ECO:0000256" key="2">
    <source>
        <dbReference type="ARBA" id="ARBA00022679"/>
    </source>
</evidence>
<dbReference type="AlphaFoldDB" id="A0A914DV08"/>
<dbReference type="GO" id="GO:0004364">
    <property type="term" value="F:glutathione transferase activity"/>
    <property type="evidence" value="ECO:0007669"/>
    <property type="project" value="UniProtKB-EC"/>
</dbReference>
<dbReference type="CDD" id="cd03039">
    <property type="entry name" value="GST_N_Sigma_like"/>
    <property type="match status" value="1"/>
</dbReference>
<dbReference type="SFLD" id="SFLDG01205">
    <property type="entry name" value="AMPS.1"/>
    <property type="match status" value="1"/>
</dbReference>
<dbReference type="Pfam" id="PF14497">
    <property type="entry name" value="GST_C_3"/>
    <property type="match status" value="1"/>
</dbReference>
<comment type="similarity">
    <text evidence="3">Belongs to the GST superfamily. Sigma family.</text>
</comment>
<proteinExistence type="inferred from homology"/>
<evidence type="ECO:0000256" key="3">
    <source>
        <dbReference type="ARBA" id="ARBA00038317"/>
    </source>
</evidence>
<dbReference type="InterPro" id="IPR040079">
    <property type="entry name" value="Glutathione_S-Trfase"/>
</dbReference>
<dbReference type="PANTHER" id="PTHR11571">
    <property type="entry name" value="GLUTATHIONE S-TRANSFERASE"/>
    <property type="match status" value="1"/>
</dbReference>
<dbReference type="FunFam" id="1.20.1050.10:FF:000031">
    <property type="entry name" value="Glutathione S-Transferase"/>
    <property type="match status" value="1"/>
</dbReference>
<dbReference type="Pfam" id="PF02798">
    <property type="entry name" value="GST_N"/>
    <property type="match status" value="1"/>
</dbReference>
<dbReference type="InterPro" id="IPR004046">
    <property type="entry name" value="GST_C"/>
</dbReference>
<dbReference type="GO" id="GO:0004602">
    <property type="term" value="F:glutathione peroxidase activity"/>
    <property type="evidence" value="ECO:0007669"/>
    <property type="project" value="UniProtKB-ARBA"/>
</dbReference>
<dbReference type="Proteomes" id="UP000887540">
    <property type="component" value="Unplaced"/>
</dbReference>
<dbReference type="SFLD" id="SFLDG00363">
    <property type="entry name" value="AMPS_(cytGST):_Alpha-__Mu-__Pi"/>
    <property type="match status" value="1"/>
</dbReference>
<evidence type="ECO:0000259" key="7">
    <source>
        <dbReference type="PROSITE" id="PS50405"/>
    </source>
</evidence>
<dbReference type="GO" id="GO:0005737">
    <property type="term" value="C:cytoplasm"/>
    <property type="evidence" value="ECO:0007669"/>
    <property type="project" value="UniProtKB-ARBA"/>
</dbReference>
<dbReference type="CDD" id="cd03192">
    <property type="entry name" value="GST_C_Sigma_like"/>
    <property type="match status" value="1"/>
</dbReference>
<evidence type="ECO:0000313" key="8">
    <source>
        <dbReference type="Proteomes" id="UP000887540"/>
    </source>
</evidence>
<dbReference type="GO" id="GO:0006749">
    <property type="term" value="P:glutathione metabolic process"/>
    <property type="evidence" value="ECO:0007669"/>
    <property type="project" value="TreeGrafter"/>
</dbReference>
<organism evidence="8 9">
    <name type="scientific">Acrobeloides nanus</name>
    <dbReference type="NCBI Taxonomy" id="290746"/>
    <lineage>
        <taxon>Eukaryota</taxon>
        <taxon>Metazoa</taxon>
        <taxon>Ecdysozoa</taxon>
        <taxon>Nematoda</taxon>
        <taxon>Chromadorea</taxon>
        <taxon>Rhabditida</taxon>
        <taxon>Tylenchina</taxon>
        <taxon>Cephalobomorpha</taxon>
        <taxon>Cephaloboidea</taxon>
        <taxon>Cephalobidae</taxon>
        <taxon>Acrobeloides</taxon>
    </lineage>
</organism>
<evidence type="ECO:0000259" key="6">
    <source>
        <dbReference type="PROSITE" id="PS50404"/>
    </source>
</evidence>
<keyword evidence="8" id="KW-1185">Reference proteome</keyword>
<dbReference type="FunFam" id="3.40.30.10:FF:000035">
    <property type="entry name" value="hematopoietic prostaglandin D synthase"/>
    <property type="match status" value="1"/>
</dbReference>
<feature type="domain" description="GST N-terminal" evidence="6">
    <location>
        <begin position="4"/>
        <end position="81"/>
    </location>
</feature>
<dbReference type="Gene3D" id="1.20.1050.10">
    <property type="match status" value="1"/>
</dbReference>
<name>A0A914DV08_9BILA</name>
<evidence type="ECO:0000256" key="4">
    <source>
        <dbReference type="ARBA" id="ARBA00047960"/>
    </source>
</evidence>